<sequence length="78" mass="8182">MMYFSGTIADVIEDGATATLILDTGRIKHQLHADSRLLAEALTALYGDDCIGKPAAVQCEGSTLTSIEIPGAAPNYTI</sequence>
<protein>
    <submittedName>
        <fullName evidence="1">Uncharacterized protein</fullName>
    </submittedName>
</protein>
<dbReference type="Proteomes" id="UP000760480">
    <property type="component" value="Unassembled WGS sequence"/>
</dbReference>
<evidence type="ECO:0000313" key="1">
    <source>
        <dbReference type="EMBL" id="NMQ19194.1"/>
    </source>
</evidence>
<comment type="caution">
    <text evidence="1">The sequence shown here is derived from an EMBL/GenBank/DDBJ whole genome shotgun (WGS) entry which is preliminary data.</text>
</comment>
<accession>A0ABX1TKN0</accession>
<evidence type="ECO:0000313" key="2">
    <source>
        <dbReference type="Proteomes" id="UP000760480"/>
    </source>
</evidence>
<name>A0ABX1TKN0_9GAMM</name>
<organism evidence="1 2">
    <name type="scientific">Candidatus Competibacter phosphatis</name>
    <dbReference type="NCBI Taxonomy" id="221280"/>
    <lineage>
        <taxon>Bacteria</taxon>
        <taxon>Pseudomonadati</taxon>
        <taxon>Pseudomonadota</taxon>
        <taxon>Gammaproteobacteria</taxon>
        <taxon>Candidatus Competibacteraceae</taxon>
        <taxon>Candidatus Competibacter</taxon>
    </lineage>
</organism>
<reference evidence="1 2" key="1">
    <citation type="submission" date="2019-03" db="EMBL/GenBank/DDBJ databases">
        <title>Metabolic reconstructions from genomes of highly enriched 'Candidatus Accumulibacter' and 'Candidatus Competibacter' bioreactor populations.</title>
        <authorList>
            <person name="Annavajhala M.K."/>
            <person name="Welles L."/>
            <person name="Abbas B."/>
            <person name="Sorokin D."/>
            <person name="Park H."/>
            <person name="Van Loosdrecht M."/>
            <person name="Chandran K."/>
        </authorList>
    </citation>
    <scope>NUCLEOTIDE SEQUENCE [LARGE SCALE GENOMIC DNA]</scope>
    <source>
        <strain evidence="1 2">SBR_G</strain>
    </source>
</reference>
<dbReference type="RefSeq" id="WP_169248453.1">
    <property type="nucleotide sequence ID" value="NZ_SPMZ01000022.1"/>
</dbReference>
<proteinExistence type="predicted"/>
<keyword evidence="2" id="KW-1185">Reference proteome</keyword>
<gene>
    <name evidence="1" type="ORF">E4P82_08275</name>
</gene>
<dbReference type="EMBL" id="SPMZ01000022">
    <property type="protein sequence ID" value="NMQ19194.1"/>
    <property type="molecule type" value="Genomic_DNA"/>
</dbReference>